<organism evidence="1 2">
    <name type="scientific">Romanomermis culicivorax</name>
    <name type="common">Nematode worm</name>
    <dbReference type="NCBI Taxonomy" id="13658"/>
    <lineage>
        <taxon>Eukaryota</taxon>
        <taxon>Metazoa</taxon>
        <taxon>Ecdysozoa</taxon>
        <taxon>Nematoda</taxon>
        <taxon>Enoplea</taxon>
        <taxon>Dorylaimia</taxon>
        <taxon>Mermithida</taxon>
        <taxon>Mermithoidea</taxon>
        <taxon>Mermithidae</taxon>
        <taxon>Romanomermis</taxon>
    </lineage>
</organism>
<accession>A0A915I9Z3</accession>
<reference evidence="2" key="1">
    <citation type="submission" date="2022-11" db="UniProtKB">
        <authorList>
            <consortium name="WormBaseParasite"/>
        </authorList>
    </citation>
    <scope>IDENTIFICATION</scope>
</reference>
<sequence length="101" mass="11625">MTECRGIESLRCNANNGYDHPNRRSLKDMERDMPGTDGQRFLTLSMSLGALFSGHLADFRSEIYLNRTLPLLDSWDRLILESLFLVNSKYSKHLNKTSCIK</sequence>
<evidence type="ECO:0000313" key="1">
    <source>
        <dbReference type="Proteomes" id="UP000887565"/>
    </source>
</evidence>
<dbReference type="Proteomes" id="UP000887565">
    <property type="component" value="Unplaced"/>
</dbReference>
<dbReference type="WBParaSite" id="nRc.2.0.1.t10994-RA">
    <property type="protein sequence ID" value="nRc.2.0.1.t10994-RA"/>
    <property type="gene ID" value="nRc.2.0.1.g10994"/>
</dbReference>
<dbReference type="AlphaFoldDB" id="A0A915I9Z3"/>
<name>A0A915I9Z3_ROMCU</name>
<proteinExistence type="predicted"/>
<protein>
    <submittedName>
        <fullName evidence="2">Uncharacterized protein</fullName>
    </submittedName>
</protein>
<evidence type="ECO:0000313" key="2">
    <source>
        <dbReference type="WBParaSite" id="nRc.2.0.1.t10994-RA"/>
    </source>
</evidence>
<keyword evidence="1" id="KW-1185">Reference proteome</keyword>